<evidence type="ECO:0000313" key="2">
    <source>
        <dbReference type="EMBL" id="REE01682.1"/>
    </source>
</evidence>
<protein>
    <recommendedName>
        <fullName evidence="1">DUF6089 domain-containing protein</fullName>
    </recommendedName>
</protein>
<dbReference type="EMBL" id="QREG01000003">
    <property type="protein sequence ID" value="REE01682.1"/>
    <property type="molecule type" value="Genomic_DNA"/>
</dbReference>
<dbReference type="InterPro" id="IPR045743">
    <property type="entry name" value="DUF6089"/>
</dbReference>
<accession>A0A3D9L9E7</accession>
<dbReference type="AlphaFoldDB" id="A0A3D9L9E7"/>
<evidence type="ECO:0000259" key="1">
    <source>
        <dbReference type="Pfam" id="PF19573"/>
    </source>
</evidence>
<reference evidence="2 3" key="1">
    <citation type="submission" date="2018-07" db="EMBL/GenBank/DDBJ databases">
        <title>Genomic Encyclopedia of Type Strains, Phase IV (KMG-IV): sequencing the most valuable type-strain genomes for metagenomic binning, comparative biology and taxonomic classification.</title>
        <authorList>
            <person name="Goeker M."/>
        </authorList>
    </citation>
    <scope>NUCLEOTIDE SEQUENCE [LARGE SCALE GENOMIC DNA]</scope>
    <source>
        <strain evidence="2 3">DSM 4134</strain>
    </source>
</reference>
<comment type="caution">
    <text evidence="2">The sequence shown here is derived from an EMBL/GenBank/DDBJ whole genome shotgun (WGS) entry which is preliminary data.</text>
</comment>
<dbReference type="Gene3D" id="2.40.160.20">
    <property type="match status" value="1"/>
</dbReference>
<sequence>MEFGGGIGGMHYTGDLNAYPRLEKTRLSGNLVYRLNLSEIVSFKFGLTAGNIVGNDENPRDALAEERQHSFNHRIIEFSSTFEYHFLSYRSDKNRSKWSPFIFLGFGLTQIGNTSPTYEDYSKIQPVIPMGGGVKYELTKRLTLTGEMGARKTFFDYLDGVSDGDQRIKNFRYGNPNDKDWYFYTGVSLTYVLYKIPCPFPYVPNRSILNRIRSY</sequence>
<organism evidence="2 3">
    <name type="scientific">Marinoscillum furvescens DSM 4134</name>
    <dbReference type="NCBI Taxonomy" id="1122208"/>
    <lineage>
        <taxon>Bacteria</taxon>
        <taxon>Pseudomonadati</taxon>
        <taxon>Bacteroidota</taxon>
        <taxon>Cytophagia</taxon>
        <taxon>Cytophagales</taxon>
        <taxon>Reichenbachiellaceae</taxon>
        <taxon>Marinoscillum</taxon>
    </lineage>
</organism>
<keyword evidence="3" id="KW-1185">Reference proteome</keyword>
<proteinExistence type="predicted"/>
<dbReference type="Pfam" id="PF19573">
    <property type="entry name" value="DUF6089"/>
    <property type="match status" value="1"/>
</dbReference>
<dbReference type="SUPFAM" id="SSF56925">
    <property type="entry name" value="OMPA-like"/>
    <property type="match status" value="1"/>
</dbReference>
<dbReference type="InterPro" id="IPR011250">
    <property type="entry name" value="OMP/PagP_B-barrel"/>
</dbReference>
<dbReference type="Proteomes" id="UP000256779">
    <property type="component" value="Unassembled WGS sequence"/>
</dbReference>
<gene>
    <name evidence="2" type="ORF">C7460_103199</name>
</gene>
<feature type="domain" description="DUF6089" evidence="1">
    <location>
        <begin position="2"/>
        <end position="198"/>
    </location>
</feature>
<dbReference type="OrthoDB" id="654178at2"/>
<evidence type="ECO:0000313" key="3">
    <source>
        <dbReference type="Proteomes" id="UP000256779"/>
    </source>
</evidence>
<name>A0A3D9L9E7_MARFU</name>